<dbReference type="Proteomes" id="UP000032046">
    <property type="component" value="Unassembled WGS sequence"/>
</dbReference>
<protein>
    <submittedName>
        <fullName evidence="1">Uncharacterized protein</fullName>
    </submittedName>
</protein>
<evidence type="ECO:0000313" key="2">
    <source>
        <dbReference type="Proteomes" id="UP000032046"/>
    </source>
</evidence>
<evidence type="ECO:0000313" key="1">
    <source>
        <dbReference type="EMBL" id="KIP62816.1"/>
    </source>
</evidence>
<dbReference type="AlphaFoldDB" id="A0A0D0IWG8"/>
<dbReference type="Pfam" id="PF20050">
    <property type="entry name" value="DUF6452"/>
    <property type="match status" value="1"/>
</dbReference>
<keyword evidence="2" id="KW-1185">Reference proteome</keyword>
<comment type="caution">
    <text evidence="1">The sequence shown here is derived from an EMBL/GenBank/DDBJ whole genome shotgun (WGS) entry which is preliminary data.</text>
</comment>
<accession>A0A0D0IWG8</accession>
<sequence>MAVAAVAASCSSVDCPLNNKVLTNYALLDADGRTDTMRLAMTVSTNRTDGSDSVLINKDQDITKFSLPISNAQPRDSFFVELTDGVTASLDTIVVDKEDMMHFESTDCAASYFHKIKGVTTTHHAIDSVAINYHNVDYDTSKTHFHIYFSPCH</sequence>
<dbReference type="STRING" id="1602171.ST44_05790"/>
<reference evidence="1 2" key="1">
    <citation type="submission" date="2015-01" db="EMBL/GenBank/DDBJ databases">
        <title>Comparative genomics of non-oral Prevotella species.</title>
        <authorList>
            <person name="Accetto T."/>
            <person name="Nograsek B."/>
            <person name="Avgustin G."/>
        </authorList>
    </citation>
    <scope>NUCLEOTIDE SEQUENCE [LARGE SCALE GENOMIC DNA]</scope>
    <source>
        <strain evidence="1 2">P5-119</strain>
    </source>
</reference>
<gene>
    <name evidence="1" type="ORF">ST44_05790</name>
</gene>
<proteinExistence type="predicted"/>
<name>A0A0D0IWG8_9BACT</name>
<dbReference type="EMBL" id="JXQK01000051">
    <property type="protein sequence ID" value="KIP62816.1"/>
    <property type="molecule type" value="Genomic_DNA"/>
</dbReference>
<organism evidence="1 2">
    <name type="scientific">Prevotella pectinovora</name>
    <dbReference type="NCBI Taxonomy" id="1602169"/>
    <lineage>
        <taxon>Bacteria</taxon>
        <taxon>Pseudomonadati</taxon>
        <taxon>Bacteroidota</taxon>
        <taxon>Bacteroidia</taxon>
        <taxon>Bacteroidales</taxon>
        <taxon>Prevotellaceae</taxon>
        <taxon>Prevotella</taxon>
    </lineage>
</organism>
<dbReference type="InterPro" id="IPR045607">
    <property type="entry name" value="DUF6452"/>
</dbReference>